<protein>
    <submittedName>
        <fullName evidence="2">Uncharacterized protein</fullName>
    </submittedName>
</protein>
<dbReference type="AlphaFoldDB" id="A0AAV4S340"/>
<gene>
    <name evidence="2" type="ORF">CDAR_388661</name>
</gene>
<accession>A0AAV4S340</accession>
<evidence type="ECO:0000313" key="2">
    <source>
        <dbReference type="EMBL" id="GIY28399.1"/>
    </source>
</evidence>
<feature type="region of interest" description="Disordered" evidence="1">
    <location>
        <begin position="46"/>
        <end position="83"/>
    </location>
</feature>
<name>A0AAV4S340_9ARAC</name>
<dbReference type="EMBL" id="BPLQ01007170">
    <property type="protein sequence ID" value="GIY28399.1"/>
    <property type="molecule type" value="Genomic_DNA"/>
</dbReference>
<comment type="caution">
    <text evidence="2">The sequence shown here is derived from an EMBL/GenBank/DDBJ whole genome shotgun (WGS) entry which is preliminary data.</text>
</comment>
<dbReference type="Proteomes" id="UP001054837">
    <property type="component" value="Unassembled WGS sequence"/>
</dbReference>
<proteinExistence type="predicted"/>
<evidence type="ECO:0000256" key="1">
    <source>
        <dbReference type="SAM" id="MobiDB-lite"/>
    </source>
</evidence>
<sequence>MPQKYVKQAVTPHSSKTSVVSHIFIYRQGVRFDPDLPQTIRLEFAKSNTKVSKPKQPSPPAAPTHPGLLHPITGQKPPRSKRNQTRNVLIIMSSIPQHSFDPSSIPEKKSHHSRYTYSVYGGSVITSQRIPPSPLHTLSFHELLKRTEFWKDRELGLFPQEGTRGGWGW</sequence>
<reference evidence="2 3" key="1">
    <citation type="submission" date="2021-06" db="EMBL/GenBank/DDBJ databases">
        <title>Caerostris darwini draft genome.</title>
        <authorList>
            <person name="Kono N."/>
            <person name="Arakawa K."/>
        </authorList>
    </citation>
    <scope>NUCLEOTIDE SEQUENCE [LARGE SCALE GENOMIC DNA]</scope>
</reference>
<keyword evidence="3" id="KW-1185">Reference proteome</keyword>
<evidence type="ECO:0000313" key="3">
    <source>
        <dbReference type="Proteomes" id="UP001054837"/>
    </source>
</evidence>
<organism evidence="2 3">
    <name type="scientific">Caerostris darwini</name>
    <dbReference type="NCBI Taxonomy" id="1538125"/>
    <lineage>
        <taxon>Eukaryota</taxon>
        <taxon>Metazoa</taxon>
        <taxon>Ecdysozoa</taxon>
        <taxon>Arthropoda</taxon>
        <taxon>Chelicerata</taxon>
        <taxon>Arachnida</taxon>
        <taxon>Araneae</taxon>
        <taxon>Araneomorphae</taxon>
        <taxon>Entelegynae</taxon>
        <taxon>Araneoidea</taxon>
        <taxon>Araneidae</taxon>
        <taxon>Caerostris</taxon>
    </lineage>
</organism>